<evidence type="ECO:0000256" key="1">
    <source>
        <dbReference type="ARBA" id="ARBA00004651"/>
    </source>
</evidence>
<dbReference type="OrthoDB" id="9759607at2"/>
<feature type="transmembrane region" description="Helical" evidence="6">
    <location>
        <begin position="29"/>
        <end position="51"/>
    </location>
</feature>
<dbReference type="Gene3D" id="3.30.450.20">
    <property type="entry name" value="PAS domain"/>
    <property type="match status" value="1"/>
</dbReference>
<dbReference type="AlphaFoldDB" id="A0A0A2T6L0"/>
<keyword evidence="4 6" id="KW-1133">Transmembrane helix</keyword>
<feature type="transmembrane region" description="Helical" evidence="6">
    <location>
        <begin position="6"/>
        <end position="22"/>
    </location>
</feature>
<dbReference type="PANTHER" id="PTHR33121:SF79">
    <property type="entry name" value="CYCLIC DI-GMP PHOSPHODIESTERASE PDED-RELATED"/>
    <property type="match status" value="1"/>
</dbReference>
<dbReference type="SMART" id="SM00267">
    <property type="entry name" value="GGDEF"/>
    <property type="match status" value="1"/>
</dbReference>
<keyword evidence="3 6" id="KW-0812">Transmembrane</keyword>
<name>A0A0A2T6L0_9BACI</name>
<accession>A0A0A2T6L0</accession>
<evidence type="ECO:0000313" key="9">
    <source>
        <dbReference type="EMBL" id="KGP71144.1"/>
    </source>
</evidence>
<evidence type="ECO:0000259" key="7">
    <source>
        <dbReference type="PROSITE" id="PS50883"/>
    </source>
</evidence>
<comment type="caution">
    <text evidence="9">The sequence shown here is derived from an EMBL/GenBank/DDBJ whole genome shotgun (WGS) entry which is preliminary data.</text>
</comment>
<evidence type="ECO:0000256" key="5">
    <source>
        <dbReference type="ARBA" id="ARBA00023136"/>
    </source>
</evidence>
<dbReference type="Pfam" id="PF00563">
    <property type="entry name" value="EAL"/>
    <property type="match status" value="1"/>
</dbReference>
<evidence type="ECO:0000259" key="8">
    <source>
        <dbReference type="PROSITE" id="PS50887"/>
    </source>
</evidence>
<evidence type="ECO:0000256" key="4">
    <source>
        <dbReference type="ARBA" id="ARBA00022989"/>
    </source>
</evidence>
<dbReference type="Gene3D" id="3.20.20.450">
    <property type="entry name" value="EAL domain"/>
    <property type="match status" value="1"/>
</dbReference>
<feature type="transmembrane region" description="Helical" evidence="6">
    <location>
        <begin position="97"/>
        <end position="119"/>
    </location>
</feature>
<dbReference type="RefSeq" id="WP_052111432.1">
    <property type="nucleotide sequence ID" value="NZ_AVBF01000081.1"/>
</dbReference>
<dbReference type="Gene3D" id="6.10.340.10">
    <property type="match status" value="1"/>
</dbReference>
<feature type="domain" description="GGDEF" evidence="8">
    <location>
        <begin position="572"/>
        <end position="704"/>
    </location>
</feature>
<proteinExistence type="predicted"/>
<dbReference type="PANTHER" id="PTHR33121">
    <property type="entry name" value="CYCLIC DI-GMP PHOSPHODIESTERASE PDEF"/>
    <property type="match status" value="1"/>
</dbReference>
<sequence length="977" mass="112121">MGKQAVIQKVLPLLFIVLAYITNSFHVSLFLGVDFLFGSVVTVIVICVFGWKYGLVAGFVSSLYTIILWGHPYAVIIFTFEALFLGYLYDKRNNKNLILLDAAFWILLGAWVTVGFYYFVLEMSWIATSLVTMKLVLNGILNTLLASIFVDVTPMKRWVTKNNSKILLENVLFYSVLTLFLIPIIILVTNQGQREFEKTEQEIIENLSEAQDNMKVSLETFMGNHLSPIKTLSQTDSVQELVPSEQLQQNLKQMAKSFPNFHNVYVADQNSEVFGFYPSKNKQGDSTLLLNFSDREYFKEVKETNDIVISEVFVGRGGITTPTVTINSPIQNKGRFQGHVTGALNLEYVNHLLINEQQDKQLELTLLDQNQQLIASTNSEKEVLSKFNAPPNSIEQEVEQTISLFKPDQENMAAMNRWKQSFYRSEEKLEAVPWTILVDAPVRFYQQKLYNVYVKIFLLSVIITYFIIMFSYLLSHNLFKPIRYLGDIATEVQRRIVNRNKIEVAFPVSQFQELDVLSRNLQKMSEELAASFNHVYITQEKLNYMAYHDKLTGLANRDLLADRLKKELDQNIFGAILFLDLDRFKFINDTFGHDKGDELLIQVSNRLNHACPEDTIIGRQGGDEFIILLSKVNKEQAYDIACSIVDRVSDFYMINNHQLSITTSLGVSLFPDDSQDINELIKYADISMYKAKELGKNRVEVFDRSYLMQNQRRVILEKELRFAVEKQELYLHYQPKINIQERKVDGVEALIRWKHDELGDVSPGEFIPITEETGLIIPIGEWVIEEACKLLASWRSTHHDTKSLSINISIKQLLNEHVLEKLQESIYFYNITPSQLEVEVTESKALEQADLVISKLKIIRNMGIRVSLDDFGTGYSSLSYLKDLPIDVLKIDRSFINELHTEYGRSVVQSIIDVAHSLQMSVVAEGIEDHEQLRTLIKGGCDSVQGFLFAKPMSIEDFLEYEVNLKQKLETIIEQAN</sequence>
<evidence type="ECO:0000256" key="6">
    <source>
        <dbReference type="SAM" id="Phobius"/>
    </source>
</evidence>
<dbReference type="InterPro" id="IPR050706">
    <property type="entry name" value="Cyclic-di-GMP_PDE-like"/>
</dbReference>
<dbReference type="STRING" id="1385514.N782_21700"/>
<dbReference type="CDD" id="cd01948">
    <property type="entry name" value="EAL"/>
    <property type="match status" value="1"/>
</dbReference>
<gene>
    <name evidence="9" type="ORF">N782_21700</name>
</gene>
<dbReference type="Proteomes" id="UP000030147">
    <property type="component" value="Unassembled WGS sequence"/>
</dbReference>
<dbReference type="GO" id="GO:0071111">
    <property type="term" value="F:cyclic-guanylate-specific phosphodiesterase activity"/>
    <property type="evidence" value="ECO:0007669"/>
    <property type="project" value="InterPro"/>
</dbReference>
<dbReference type="NCBIfam" id="TIGR00254">
    <property type="entry name" value="GGDEF"/>
    <property type="match status" value="1"/>
</dbReference>
<dbReference type="PROSITE" id="PS50887">
    <property type="entry name" value="GGDEF"/>
    <property type="match status" value="1"/>
</dbReference>
<keyword evidence="5 6" id="KW-0472">Membrane</keyword>
<feature type="transmembrane region" description="Helical" evidence="6">
    <location>
        <begin position="125"/>
        <end position="150"/>
    </location>
</feature>
<dbReference type="Gene3D" id="1.10.1760.20">
    <property type="match status" value="1"/>
</dbReference>
<dbReference type="GO" id="GO:0005886">
    <property type="term" value="C:plasma membrane"/>
    <property type="evidence" value="ECO:0007669"/>
    <property type="project" value="UniProtKB-SubCell"/>
</dbReference>
<keyword evidence="2" id="KW-1003">Cell membrane</keyword>
<dbReference type="InterPro" id="IPR033479">
    <property type="entry name" value="dCache_1"/>
</dbReference>
<protein>
    <submittedName>
        <fullName evidence="9">Signal peptide protein</fullName>
    </submittedName>
</protein>
<dbReference type="CDD" id="cd01949">
    <property type="entry name" value="GGDEF"/>
    <property type="match status" value="1"/>
</dbReference>
<reference evidence="9 10" key="1">
    <citation type="journal article" date="2015" name="Stand. Genomic Sci.">
        <title>High quality draft genome sequence of the moderately halophilic bacterium Pontibacillus yanchengensis Y32(T) and comparison among Pontibacillus genomes.</title>
        <authorList>
            <person name="Huang J."/>
            <person name="Qiao Z.X."/>
            <person name="Tang J.W."/>
            <person name="Wang G."/>
        </authorList>
    </citation>
    <scope>NUCLEOTIDE SEQUENCE [LARGE SCALE GENOMIC DNA]</scope>
    <source>
        <strain evidence="9 10">Y32</strain>
    </source>
</reference>
<dbReference type="SUPFAM" id="SSF55073">
    <property type="entry name" value="Nucleotide cyclase"/>
    <property type="match status" value="1"/>
</dbReference>
<dbReference type="FunFam" id="3.30.70.270:FF:000001">
    <property type="entry name" value="Diguanylate cyclase domain protein"/>
    <property type="match status" value="1"/>
</dbReference>
<dbReference type="EMBL" id="AVBF01000081">
    <property type="protein sequence ID" value="KGP71144.1"/>
    <property type="molecule type" value="Genomic_DNA"/>
</dbReference>
<feature type="transmembrane region" description="Helical" evidence="6">
    <location>
        <begin position="171"/>
        <end position="189"/>
    </location>
</feature>
<keyword evidence="10" id="KW-1185">Reference proteome</keyword>
<dbReference type="Gene3D" id="3.30.70.270">
    <property type="match status" value="1"/>
</dbReference>
<dbReference type="CDD" id="cd12914">
    <property type="entry name" value="PDC1_DGC_like"/>
    <property type="match status" value="1"/>
</dbReference>
<organism evidence="9 10">
    <name type="scientific">Pontibacillus yanchengensis Y32</name>
    <dbReference type="NCBI Taxonomy" id="1385514"/>
    <lineage>
        <taxon>Bacteria</taxon>
        <taxon>Bacillati</taxon>
        <taxon>Bacillota</taxon>
        <taxon>Bacilli</taxon>
        <taxon>Bacillales</taxon>
        <taxon>Bacillaceae</taxon>
        <taxon>Pontibacillus</taxon>
    </lineage>
</organism>
<dbReference type="SUPFAM" id="SSF141868">
    <property type="entry name" value="EAL domain-like"/>
    <property type="match status" value="1"/>
</dbReference>
<dbReference type="Pfam" id="PF00990">
    <property type="entry name" value="GGDEF"/>
    <property type="match status" value="1"/>
</dbReference>
<dbReference type="InterPro" id="IPR029787">
    <property type="entry name" value="Nucleotide_cyclase"/>
</dbReference>
<dbReference type="InterPro" id="IPR043128">
    <property type="entry name" value="Rev_trsase/Diguanyl_cyclase"/>
</dbReference>
<dbReference type="eggNOG" id="COG5001">
    <property type="taxonomic scope" value="Bacteria"/>
</dbReference>
<dbReference type="InterPro" id="IPR035919">
    <property type="entry name" value="EAL_sf"/>
</dbReference>
<evidence type="ECO:0000256" key="2">
    <source>
        <dbReference type="ARBA" id="ARBA00022475"/>
    </source>
</evidence>
<dbReference type="PROSITE" id="PS50883">
    <property type="entry name" value="EAL"/>
    <property type="match status" value="1"/>
</dbReference>
<feature type="transmembrane region" description="Helical" evidence="6">
    <location>
        <begin position="452"/>
        <end position="474"/>
    </location>
</feature>
<evidence type="ECO:0000256" key="3">
    <source>
        <dbReference type="ARBA" id="ARBA00022692"/>
    </source>
</evidence>
<comment type="subcellular location">
    <subcellularLocation>
        <location evidence="1">Cell membrane</location>
        <topology evidence="1">Multi-pass membrane protein</topology>
    </subcellularLocation>
</comment>
<evidence type="ECO:0000313" key="10">
    <source>
        <dbReference type="Proteomes" id="UP000030147"/>
    </source>
</evidence>
<dbReference type="Pfam" id="PF02743">
    <property type="entry name" value="dCache_1"/>
    <property type="match status" value="1"/>
</dbReference>
<feature type="domain" description="EAL" evidence="7">
    <location>
        <begin position="713"/>
        <end position="966"/>
    </location>
</feature>
<dbReference type="InterPro" id="IPR001633">
    <property type="entry name" value="EAL_dom"/>
</dbReference>
<dbReference type="InterPro" id="IPR000160">
    <property type="entry name" value="GGDEF_dom"/>
</dbReference>
<feature type="transmembrane region" description="Helical" evidence="6">
    <location>
        <begin position="63"/>
        <end position="85"/>
    </location>
</feature>
<dbReference type="SMART" id="SM00052">
    <property type="entry name" value="EAL"/>
    <property type="match status" value="1"/>
</dbReference>